<evidence type="ECO:0000313" key="1">
    <source>
        <dbReference type="EMBL" id="KYM79904.1"/>
    </source>
</evidence>
<gene>
    <name evidence="1" type="ORF">ALC53_09609</name>
</gene>
<name>A0A151I226_9HYME</name>
<protein>
    <submittedName>
        <fullName evidence="1">Uncharacterized protein</fullName>
    </submittedName>
</protein>
<reference evidence="1 2" key="1">
    <citation type="submission" date="2015-09" db="EMBL/GenBank/DDBJ databases">
        <title>Atta colombica WGS genome.</title>
        <authorList>
            <person name="Nygaard S."/>
            <person name="Hu H."/>
            <person name="Boomsma J."/>
            <person name="Zhang G."/>
        </authorList>
    </citation>
    <scope>NUCLEOTIDE SEQUENCE [LARGE SCALE GENOMIC DNA]</scope>
    <source>
        <strain evidence="1">Treedump-2</strain>
        <tissue evidence="1">Whole body</tissue>
    </source>
</reference>
<accession>A0A151I226</accession>
<organism evidence="1 2">
    <name type="scientific">Atta colombica</name>
    <dbReference type="NCBI Taxonomy" id="520822"/>
    <lineage>
        <taxon>Eukaryota</taxon>
        <taxon>Metazoa</taxon>
        <taxon>Ecdysozoa</taxon>
        <taxon>Arthropoda</taxon>
        <taxon>Hexapoda</taxon>
        <taxon>Insecta</taxon>
        <taxon>Pterygota</taxon>
        <taxon>Neoptera</taxon>
        <taxon>Endopterygota</taxon>
        <taxon>Hymenoptera</taxon>
        <taxon>Apocrita</taxon>
        <taxon>Aculeata</taxon>
        <taxon>Formicoidea</taxon>
        <taxon>Formicidae</taxon>
        <taxon>Myrmicinae</taxon>
        <taxon>Atta</taxon>
    </lineage>
</organism>
<sequence length="75" mass="8683">MCRENNDIPFIADSSAEFRIGVAMPDIHRRIIISLTFLLSTRKQRVLIRFIFSFTRDSPIIRVLSTTAKNVQLCE</sequence>
<dbReference type="Proteomes" id="UP000078540">
    <property type="component" value="Unassembled WGS sequence"/>
</dbReference>
<keyword evidence="2" id="KW-1185">Reference proteome</keyword>
<proteinExistence type="predicted"/>
<dbReference type="EMBL" id="KQ976580">
    <property type="protein sequence ID" value="KYM79904.1"/>
    <property type="molecule type" value="Genomic_DNA"/>
</dbReference>
<evidence type="ECO:0000313" key="2">
    <source>
        <dbReference type="Proteomes" id="UP000078540"/>
    </source>
</evidence>
<dbReference type="AlphaFoldDB" id="A0A151I226"/>